<evidence type="ECO:0000313" key="2">
    <source>
        <dbReference type="EMBL" id="KAA2218680.1"/>
    </source>
</evidence>
<protein>
    <submittedName>
        <fullName evidence="2">MerC domain-containing protein</fullName>
    </submittedName>
</protein>
<sequence>MKQKYYDLIGIYSATLCLMHCLLAPFLLVLPIGRFHHPLIDGIFLTIGILPVVKIIKNKVPVFLKILVLCSFLLIALAIFIEAVYHIESSLIYFGATGLIISHFINYKYHRH</sequence>
<dbReference type="GO" id="GO:0016020">
    <property type="term" value="C:membrane"/>
    <property type="evidence" value="ECO:0007669"/>
    <property type="project" value="InterPro"/>
</dbReference>
<evidence type="ECO:0000256" key="1">
    <source>
        <dbReference type="SAM" id="Phobius"/>
    </source>
</evidence>
<dbReference type="AlphaFoldDB" id="A0A5B2TYD6"/>
<keyword evidence="1" id="KW-0472">Membrane</keyword>
<feature type="transmembrane region" description="Helical" evidence="1">
    <location>
        <begin position="39"/>
        <end position="56"/>
    </location>
</feature>
<dbReference type="EMBL" id="VUOE01000001">
    <property type="protein sequence ID" value="KAA2218680.1"/>
    <property type="molecule type" value="Genomic_DNA"/>
</dbReference>
<feature type="transmembrane region" description="Helical" evidence="1">
    <location>
        <begin position="63"/>
        <end position="85"/>
    </location>
</feature>
<dbReference type="Proteomes" id="UP000323188">
    <property type="component" value="Unassembled WGS sequence"/>
</dbReference>
<proteinExistence type="predicted"/>
<accession>A0A5B2TYD6</accession>
<keyword evidence="1" id="KW-1133">Transmembrane helix</keyword>
<keyword evidence="1" id="KW-0812">Transmembrane</keyword>
<evidence type="ECO:0000313" key="3">
    <source>
        <dbReference type="Proteomes" id="UP000323188"/>
    </source>
</evidence>
<dbReference type="RefSeq" id="WP_154917227.1">
    <property type="nucleotide sequence ID" value="NZ_VUOE01000001.1"/>
</dbReference>
<gene>
    <name evidence="2" type="ORF">F0361_03390</name>
</gene>
<feature type="transmembrane region" description="Helical" evidence="1">
    <location>
        <begin position="91"/>
        <end position="109"/>
    </location>
</feature>
<organism evidence="2 3">
    <name type="scientific">Maribacter flavus</name>
    <dbReference type="NCBI Taxonomy" id="1658664"/>
    <lineage>
        <taxon>Bacteria</taxon>
        <taxon>Pseudomonadati</taxon>
        <taxon>Bacteroidota</taxon>
        <taxon>Flavobacteriia</taxon>
        <taxon>Flavobacteriales</taxon>
        <taxon>Flavobacteriaceae</taxon>
        <taxon>Maribacter</taxon>
    </lineage>
</organism>
<dbReference type="GO" id="GO:0015097">
    <property type="term" value="F:mercury ion transmembrane transporter activity"/>
    <property type="evidence" value="ECO:0007669"/>
    <property type="project" value="InterPro"/>
</dbReference>
<name>A0A5B2TYD6_9FLAO</name>
<feature type="transmembrane region" description="Helical" evidence="1">
    <location>
        <begin position="12"/>
        <end position="33"/>
    </location>
</feature>
<dbReference type="InterPro" id="IPR004891">
    <property type="entry name" value="Mercury-R_MerC"/>
</dbReference>
<reference evidence="2 3" key="1">
    <citation type="submission" date="2019-09" db="EMBL/GenBank/DDBJ databases">
        <authorList>
            <person name="Khan S.A."/>
            <person name="Jeon C.O."/>
            <person name="Chun B.H."/>
            <person name="Jeong S.E."/>
        </authorList>
    </citation>
    <scope>NUCLEOTIDE SEQUENCE [LARGE SCALE GENOMIC DNA]</scope>
    <source>
        <strain evidence="2 3">KCTC 42508</strain>
    </source>
</reference>
<comment type="caution">
    <text evidence="2">The sequence shown here is derived from an EMBL/GenBank/DDBJ whole genome shotgun (WGS) entry which is preliminary data.</text>
</comment>
<dbReference type="Pfam" id="PF03203">
    <property type="entry name" value="MerC"/>
    <property type="match status" value="1"/>
</dbReference>